<proteinExistence type="predicted"/>
<dbReference type="PANTHER" id="PTHR43162:SF1">
    <property type="entry name" value="PRESTALK A DIFFERENTIATION PROTEIN A"/>
    <property type="match status" value="1"/>
</dbReference>
<accession>A0ABX0Y2I1</accession>
<dbReference type="Gene3D" id="3.40.50.720">
    <property type="entry name" value="NAD(P)-binding Rossmann-like Domain"/>
    <property type="match status" value="1"/>
</dbReference>
<gene>
    <name evidence="2" type="ORF">HC031_23025</name>
</gene>
<dbReference type="SUPFAM" id="SSF51735">
    <property type="entry name" value="NAD(P)-binding Rossmann-fold domains"/>
    <property type="match status" value="1"/>
</dbReference>
<keyword evidence="3" id="KW-1185">Reference proteome</keyword>
<dbReference type="Proteomes" id="UP000722989">
    <property type="component" value="Unassembled WGS sequence"/>
</dbReference>
<evidence type="ECO:0000313" key="3">
    <source>
        <dbReference type="Proteomes" id="UP000722989"/>
    </source>
</evidence>
<dbReference type="InterPro" id="IPR036291">
    <property type="entry name" value="NAD(P)-bd_dom_sf"/>
</dbReference>
<sequence>MILVTGATGNVGRQVVDQLLEAGERVRATSRDPARAGLPAEVDVRRADLRDPDTLPAVLDGVDRAYLFPVPGQVGGFLAAARKAGLRRIVLLSSQAVTFDPRDVIGRAHAEYERAVEESGLAWTFVRPGAFMANDLAWAPAIRADGVVRAPYGRAATAPIHERDIAAVAVRALLDDGHAGRAYELTGPESLTAVERVRLIGASIGRDLRYEEQPPDEARRQMATHTPPAIVDAVLSILASAVGAGAPVLPTVEEVTGRPAASYTRWVGDHAADFR</sequence>
<dbReference type="Gene3D" id="3.90.25.10">
    <property type="entry name" value="UDP-galactose 4-epimerase, domain 1"/>
    <property type="match status" value="1"/>
</dbReference>
<evidence type="ECO:0000313" key="2">
    <source>
        <dbReference type="EMBL" id="NJC72569.1"/>
    </source>
</evidence>
<comment type="caution">
    <text evidence="2">The sequence shown here is derived from an EMBL/GenBank/DDBJ whole genome shotgun (WGS) entry which is preliminary data.</text>
</comment>
<protein>
    <submittedName>
        <fullName evidence="2">NAD(P)H-binding protein</fullName>
    </submittedName>
</protein>
<feature type="domain" description="NAD(P)-binding" evidence="1">
    <location>
        <begin position="6"/>
        <end position="175"/>
    </location>
</feature>
<dbReference type="PANTHER" id="PTHR43162">
    <property type="match status" value="1"/>
</dbReference>
<dbReference type="EMBL" id="JAATVY010000019">
    <property type="protein sequence ID" value="NJC72569.1"/>
    <property type="molecule type" value="Genomic_DNA"/>
</dbReference>
<evidence type="ECO:0000259" key="1">
    <source>
        <dbReference type="Pfam" id="PF13460"/>
    </source>
</evidence>
<reference evidence="2 3" key="1">
    <citation type="submission" date="2020-03" db="EMBL/GenBank/DDBJ databases">
        <title>WGS of the type strain of Planosporangium spp.</title>
        <authorList>
            <person name="Thawai C."/>
        </authorList>
    </citation>
    <scope>NUCLEOTIDE SEQUENCE [LARGE SCALE GENOMIC DNA]</scope>
    <source>
        <strain evidence="2 3">TBRC 5610</strain>
    </source>
</reference>
<dbReference type="Pfam" id="PF13460">
    <property type="entry name" value="NAD_binding_10"/>
    <property type="match status" value="1"/>
</dbReference>
<dbReference type="InterPro" id="IPR051604">
    <property type="entry name" value="Ergot_Alk_Oxidoreductase"/>
</dbReference>
<organism evidence="2 3">
    <name type="scientific">Planosporangium thailandense</name>
    <dbReference type="NCBI Taxonomy" id="765197"/>
    <lineage>
        <taxon>Bacteria</taxon>
        <taxon>Bacillati</taxon>
        <taxon>Actinomycetota</taxon>
        <taxon>Actinomycetes</taxon>
        <taxon>Micromonosporales</taxon>
        <taxon>Micromonosporaceae</taxon>
        <taxon>Planosporangium</taxon>
    </lineage>
</organism>
<dbReference type="InterPro" id="IPR016040">
    <property type="entry name" value="NAD(P)-bd_dom"/>
</dbReference>
<name>A0ABX0Y2I1_9ACTN</name>